<feature type="transmembrane region" description="Helical" evidence="6">
    <location>
        <begin position="164"/>
        <end position="187"/>
    </location>
</feature>
<evidence type="ECO:0000256" key="3">
    <source>
        <dbReference type="ARBA" id="ARBA00022723"/>
    </source>
</evidence>
<dbReference type="SUPFAM" id="SSF48452">
    <property type="entry name" value="TPR-like"/>
    <property type="match status" value="1"/>
</dbReference>
<keyword evidence="5 6" id="KW-0408">Iron</keyword>
<dbReference type="CDD" id="cd16378">
    <property type="entry name" value="CcmH_N"/>
    <property type="match status" value="1"/>
</dbReference>
<evidence type="ECO:0000256" key="4">
    <source>
        <dbReference type="ARBA" id="ARBA00022729"/>
    </source>
</evidence>
<dbReference type="PANTHER" id="PTHR47870">
    <property type="entry name" value="CYTOCHROME C-TYPE BIOGENESIS PROTEIN CCMH"/>
    <property type="match status" value="1"/>
</dbReference>
<dbReference type="EMBL" id="JBHSBN010000012">
    <property type="protein sequence ID" value="MFC4107874.1"/>
    <property type="molecule type" value="Genomic_DNA"/>
</dbReference>
<keyword evidence="3 6" id="KW-0479">Metal-binding</keyword>
<dbReference type="InterPro" id="IPR038297">
    <property type="entry name" value="CcmH/CycL/NrfF/Ccl2_sf"/>
</dbReference>
<dbReference type="InterPro" id="IPR051263">
    <property type="entry name" value="C-type_cytochrome_biogenesis"/>
</dbReference>
<keyword evidence="6" id="KW-0812">Transmembrane</keyword>
<keyword evidence="4 6" id="KW-0732">Signal</keyword>
<accession>A0ABV8KP63</accession>
<keyword evidence="2 6" id="KW-0349">Heme</keyword>
<dbReference type="PANTHER" id="PTHR47870:SF4">
    <property type="entry name" value="CYTOCHROME C-TYPE BIOGENESIS PROTEIN CYCH"/>
    <property type="match status" value="1"/>
</dbReference>
<dbReference type="Pfam" id="PF03918">
    <property type="entry name" value="CcmH"/>
    <property type="match status" value="1"/>
</dbReference>
<evidence type="ECO:0000313" key="9">
    <source>
        <dbReference type="EMBL" id="MFC4107874.1"/>
    </source>
</evidence>
<evidence type="ECO:0000256" key="7">
    <source>
        <dbReference type="SAM" id="MobiDB-lite"/>
    </source>
</evidence>
<gene>
    <name evidence="9" type="ORF">ACFOX0_18320</name>
</gene>
<comment type="caution">
    <text evidence="9">The sequence shown here is derived from an EMBL/GenBank/DDBJ whole genome shotgun (WGS) entry which is preliminary data.</text>
</comment>
<sequence>MTARRALLAAVLLLALGAATVGVWRPFDAEAGGDPVRRLAGQLRCPACQGESVADSQSPIAVAMRQVIADQLARGRTPGQVRAYLVDRYGPDVLAAPPAHGAGLVLWLLPAVVLVGTTGAAIWRGRRRGRGKAGGRSDEHPPSGTRDRSRRRRDRQLAGRRFPLVWNLAATAVVAGVVAVAVVGTLGGGDRPPPAVPADPVPGQLALARQLEQQGQFDAAAEVYRTVLASRPDDGVRLRLAFTLVRSGRPVEAAGLADQVLAARPDDPQSLLVLGLAQRATRSAAATDTLRRFLAVDPANPAAPEIRRLLDEG</sequence>
<keyword evidence="10" id="KW-1185">Reference proteome</keyword>
<evidence type="ECO:0000256" key="2">
    <source>
        <dbReference type="ARBA" id="ARBA00022617"/>
    </source>
</evidence>
<evidence type="ECO:0000256" key="5">
    <source>
        <dbReference type="ARBA" id="ARBA00023004"/>
    </source>
</evidence>
<evidence type="ECO:0000313" key="10">
    <source>
        <dbReference type="Proteomes" id="UP001595868"/>
    </source>
</evidence>
<comment type="similarity">
    <text evidence="1 6">Belongs to the CcmH/CycL/Ccl2/NrfF family.</text>
</comment>
<dbReference type="RefSeq" id="WP_377547402.1">
    <property type="nucleotide sequence ID" value="NZ_JBHSBN010000012.1"/>
</dbReference>
<feature type="region of interest" description="Disordered" evidence="7">
    <location>
        <begin position="125"/>
        <end position="154"/>
    </location>
</feature>
<dbReference type="Gene3D" id="1.25.40.10">
    <property type="entry name" value="Tetratricopeptide repeat domain"/>
    <property type="match status" value="1"/>
</dbReference>
<reference evidence="10" key="1">
    <citation type="journal article" date="2019" name="Int. J. Syst. Evol. Microbiol.">
        <title>The Global Catalogue of Microorganisms (GCM) 10K type strain sequencing project: providing services to taxonomists for standard genome sequencing and annotation.</title>
        <authorList>
            <consortium name="The Broad Institute Genomics Platform"/>
            <consortium name="The Broad Institute Genome Sequencing Center for Infectious Disease"/>
            <person name="Wu L."/>
            <person name="Ma J."/>
        </authorList>
    </citation>
    <scope>NUCLEOTIDE SEQUENCE [LARGE SCALE GENOMIC DNA]</scope>
    <source>
        <strain evidence="10">2902at01</strain>
    </source>
</reference>
<organism evidence="9 10">
    <name type="scientific">Micromonospora zhanjiangensis</name>
    <dbReference type="NCBI Taxonomy" id="1522057"/>
    <lineage>
        <taxon>Bacteria</taxon>
        <taxon>Bacillati</taxon>
        <taxon>Actinomycetota</taxon>
        <taxon>Actinomycetes</taxon>
        <taxon>Micromonosporales</taxon>
        <taxon>Micromonosporaceae</taxon>
        <taxon>Micromonospora</taxon>
    </lineage>
</organism>
<keyword evidence="6" id="KW-0472">Membrane</keyword>
<dbReference type="InterPro" id="IPR011990">
    <property type="entry name" value="TPR-like_helical_dom_sf"/>
</dbReference>
<comment type="function">
    <text evidence="6">Possible subunit of a heme lyase.</text>
</comment>
<dbReference type="Gene3D" id="1.10.8.640">
    <property type="entry name" value="Cytochrome C biogenesis protein"/>
    <property type="match status" value="1"/>
</dbReference>
<dbReference type="PROSITE" id="PS51318">
    <property type="entry name" value="TAT"/>
    <property type="match status" value="1"/>
</dbReference>
<dbReference type="InterPro" id="IPR006311">
    <property type="entry name" value="TAT_signal"/>
</dbReference>
<feature type="transmembrane region" description="Helical" evidence="6">
    <location>
        <begin position="104"/>
        <end position="123"/>
    </location>
</feature>
<proteinExistence type="inferred from homology"/>
<dbReference type="Proteomes" id="UP001595868">
    <property type="component" value="Unassembled WGS sequence"/>
</dbReference>
<evidence type="ECO:0000256" key="6">
    <source>
        <dbReference type="RuleBase" id="RU364112"/>
    </source>
</evidence>
<feature type="domain" description="CcmH/CycL/Ccl2/NrfF N-terminal" evidence="8">
    <location>
        <begin position="9"/>
        <end position="133"/>
    </location>
</feature>
<keyword evidence="6" id="KW-1133">Transmembrane helix</keyword>
<dbReference type="InterPro" id="IPR005616">
    <property type="entry name" value="CcmH/CycL/Ccl2/NrfF_N"/>
</dbReference>
<feature type="compositionally biased region" description="Basic and acidic residues" evidence="7">
    <location>
        <begin position="135"/>
        <end position="147"/>
    </location>
</feature>
<protein>
    <recommendedName>
        <fullName evidence="6">Cytochrome c-type biogenesis protein</fullName>
    </recommendedName>
</protein>
<name>A0ABV8KP63_9ACTN</name>
<dbReference type="Pfam" id="PF14559">
    <property type="entry name" value="TPR_19"/>
    <property type="match status" value="1"/>
</dbReference>
<evidence type="ECO:0000256" key="1">
    <source>
        <dbReference type="ARBA" id="ARBA00010342"/>
    </source>
</evidence>
<evidence type="ECO:0000259" key="8">
    <source>
        <dbReference type="Pfam" id="PF03918"/>
    </source>
</evidence>